<dbReference type="InterPro" id="IPR056823">
    <property type="entry name" value="TEN-like_YD-shell"/>
</dbReference>
<evidence type="ECO:0000259" key="4">
    <source>
        <dbReference type="Pfam" id="PF03412"/>
    </source>
</evidence>
<dbReference type="RefSeq" id="WP_185694713.1">
    <property type="nucleotide sequence ID" value="NZ_JACHVA010000138.1"/>
</dbReference>
<feature type="region of interest" description="Disordered" evidence="3">
    <location>
        <begin position="330"/>
        <end position="357"/>
    </location>
</feature>
<evidence type="ECO:0000256" key="3">
    <source>
        <dbReference type="SAM" id="MobiDB-lite"/>
    </source>
</evidence>
<feature type="domain" description="Teneurin-like YD-shell" evidence="5">
    <location>
        <begin position="922"/>
        <end position="1128"/>
    </location>
</feature>
<dbReference type="GO" id="GO:0005524">
    <property type="term" value="F:ATP binding"/>
    <property type="evidence" value="ECO:0007669"/>
    <property type="project" value="InterPro"/>
</dbReference>
<feature type="domain" description="Peptidase C39" evidence="4">
    <location>
        <begin position="196"/>
        <end position="309"/>
    </location>
</feature>
<dbReference type="Pfam" id="PF03412">
    <property type="entry name" value="Peptidase_C39"/>
    <property type="match status" value="1"/>
</dbReference>
<keyword evidence="1" id="KW-0677">Repeat</keyword>
<feature type="coiled-coil region" evidence="2">
    <location>
        <begin position="1613"/>
        <end position="1640"/>
    </location>
</feature>
<gene>
    <name evidence="6" type="ORF">H5P30_20120</name>
</gene>
<feature type="compositionally biased region" description="Acidic residues" evidence="3">
    <location>
        <begin position="337"/>
        <end position="346"/>
    </location>
</feature>
<evidence type="ECO:0008006" key="8">
    <source>
        <dbReference type="Google" id="ProtNLM"/>
    </source>
</evidence>
<dbReference type="GO" id="GO:0008233">
    <property type="term" value="F:peptidase activity"/>
    <property type="evidence" value="ECO:0007669"/>
    <property type="project" value="InterPro"/>
</dbReference>
<dbReference type="InterPro" id="IPR006530">
    <property type="entry name" value="YD"/>
</dbReference>
<sequence>MLTTTLGFSHGKAAITAFLCFTLIGAPSSLSGNPTEVLFPRMAITPVPVGEEPGVEETEAFRIVVESLRDWREEDGLVEALAWLQLNPNSPWAPALRANLGMIYSQSGSFTRAIEEWKAAWEATKDAPQGTHEYHFANRVASELSALYSRLGRVPELAGVLAEFESRPVEGVASRRLESARAAMASMVLRPEGAFKCGPYALQTILRHSTEQTPAQAELIAETDSTPQGFSLYEVYMLSEELGMNLQMAFRQPGAELPLPAVAHWRSNHFAAVIAEDDEGWVVDDPTFQRRIHFSEAALDDEASGYFLISAGELPEGWRGVAQVEAEEVFGRGAPDDTSEEDECPGDSETGGDCNGGKGMPGYSFSTFHAALIVRDTPIVQESPVGRSIPFTITYNHRSNEDDSHAVGGLLGSKWTHNWRVYLEEETSGSVSSWRLRTASNRTELYETDGTASAHHHISQAQLVPASGSSSFPSRQLANGAMQIFGHEVEIIGGPDLYFLTESIDPQGNSILLHYDGQDRLIAIEDALGREITLEYDDTPVSGDPEAIYRIRSVVLEDEREAAFGYSDGMLNSVTDMAGMTSNFSYQDDAQSDFITEMETPYGVTEFERLEYEGYFSGPGYQGLMVLRHGVEATNPLGQKERIEFSFDFFWAVGYDGWRFTLEEAEMSYQEIDDFIDQHWILNSIPTSEIPTYSQMPVNLYYPSEGTTVHWDYKTYKEFPPDPETGENYSKGIQTHWLRDRNNKDVTVPIRSSVKNPLKNRVWYRYEDQLFYYADPLHAGVSAQPIQIGRIIEDDRFESTEMQYNADGRLTHFTDPEGRETEYVYAANGIDLLEVRQKVGSGWVTVLEYENYGNHLPGKRIDGSGNETLYQYNAQGQLTAVTNPLLETTTYVYHNRPIFDPQTEAASGYGYLVAILGPDNQLLQSVGYDASGRPAVIEDSEGRTVAIEYDDLDRRTKVTYPDATFEEWTYERLDVASYRDREGRVTSFLHSPLGQLMVVTDPEGQITQYDYCTCGDIKTITDPAGNSTWWRYDIQGRVTKKIYPDGSEVHYEYDPASGRLASSTDAMGQETLVAYTVGGEVDTLSYANTVHPPPAVAFTYDPEFNRLSSMTDGTGTTAWTYHPFDGQTPGAGQVHTVTGPFTDSTIAYTYDELGRRTGRTIDGAANGESWELDPLGRVPEITNNLGVFEYAYLNDTPQLKEIQYPDGQKTLYSYYGNQQDRRLERIEHQAAGGALIAAHEYSYNPDGIITAWQQQGSGFPDQTWQFGYDEINQLTSAVLKDPQDAILQTLDWTYDPAGNRIGEQIDGGGLVPASHNELNQLTEDGGGPIRFAGSIDEPSQVWVAGHEAQMRNGTDFEAWLELPPGTHQVDITAQDYSENSTIQTFEVHIADEGQITLTYDLNGNLISRISDSTITTYEWDAANRLIAIEVEEETRSEFMYDGFSRRVGITEKEWDSQTENWELVTENLYLWDGLAVAEERSGIDGATVEKRFYPQGVEIVTGTEAGTYTYRTDHLGSIREIVDDQGNLAARFDYSPWGEMESVSGSFDLDFGYTGHFIHQPSGLSLAPFRAYDAGLGRWLSRDPIGVTGGLNLYGYVGNSPLSWIDPFGLRPCSEIRSDIDEAKAEYNSVEKNNDALAKIASGARVFNADGASQNDIDNAIADGAVVIKTRGSAMMGGDSELLSEFENSAWHSTVGFFQHAGSQVWGGLANGFNPIRNWADGELMRNHSYQKFLADRVGELLDELDETDCGG</sequence>
<keyword evidence="2" id="KW-0175">Coiled coil</keyword>
<evidence type="ECO:0000256" key="2">
    <source>
        <dbReference type="SAM" id="Coils"/>
    </source>
</evidence>
<dbReference type="InterPro" id="IPR022385">
    <property type="entry name" value="Rhs_assc_core"/>
</dbReference>
<dbReference type="Gene3D" id="3.90.70.10">
    <property type="entry name" value="Cysteine proteinases"/>
    <property type="match status" value="1"/>
</dbReference>
<dbReference type="Proteomes" id="UP000525652">
    <property type="component" value="Unassembled WGS sequence"/>
</dbReference>
<keyword evidence="7" id="KW-1185">Reference proteome</keyword>
<evidence type="ECO:0000313" key="6">
    <source>
        <dbReference type="EMBL" id="MBC2604096.1"/>
    </source>
</evidence>
<evidence type="ECO:0000259" key="5">
    <source>
        <dbReference type="Pfam" id="PF25023"/>
    </source>
</evidence>
<protein>
    <recommendedName>
        <fullName evidence="8">Peptidase C39 domain-containing protein</fullName>
    </recommendedName>
</protein>
<dbReference type="NCBIfam" id="TIGR01643">
    <property type="entry name" value="YD_repeat_2x"/>
    <property type="match status" value="8"/>
</dbReference>
<dbReference type="GO" id="GO:0006508">
    <property type="term" value="P:proteolysis"/>
    <property type="evidence" value="ECO:0007669"/>
    <property type="project" value="InterPro"/>
</dbReference>
<dbReference type="Gene3D" id="2.180.10.10">
    <property type="entry name" value="RHS repeat-associated core"/>
    <property type="match status" value="2"/>
</dbReference>
<dbReference type="PANTHER" id="PTHR32305:SF15">
    <property type="entry name" value="PROTEIN RHSA-RELATED"/>
    <property type="match status" value="1"/>
</dbReference>
<evidence type="ECO:0000256" key="1">
    <source>
        <dbReference type="ARBA" id="ARBA00022737"/>
    </source>
</evidence>
<comment type="caution">
    <text evidence="6">The sequence shown here is derived from an EMBL/GenBank/DDBJ whole genome shotgun (WGS) entry which is preliminary data.</text>
</comment>
<dbReference type="PANTHER" id="PTHR32305">
    <property type="match status" value="1"/>
</dbReference>
<proteinExistence type="predicted"/>
<dbReference type="Pfam" id="PF25023">
    <property type="entry name" value="TEN_YD-shell"/>
    <property type="match status" value="2"/>
</dbReference>
<dbReference type="GO" id="GO:0016020">
    <property type="term" value="C:membrane"/>
    <property type="evidence" value="ECO:0007669"/>
    <property type="project" value="InterPro"/>
</dbReference>
<dbReference type="NCBIfam" id="TIGR03696">
    <property type="entry name" value="Rhs_assc_core"/>
    <property type="match status" value="1"/>
</dbReference>
<accession>A0A7X1B1W5</accession>
<dbReference type="EMBL" id="JACHVA010000138">
    <property type="protein sequence ID" value="MBC2604096.1"/>
    <property type="molecule type" value="Genomic_DNA"/>
</dbReference>
<dbReference type="Gene3D" id="3.90.930.1">
    <property type="match status" value="1"/>
</dbReference>
<organism evidence="6 7">
    <name type="scientific">Puniceicoccus vermicola</name>
    <dbReference type="NCBI Taxonomy" id="388746"/>
    <lineage>
        <taxon>Bacteria</taxon>
        <taxon>Pseudomonadati</taxon>
        <taxon>Verrucomicrobiota</taxon>
        <taxon>Opitutia</taxon>
        <taxon>Puniceicoccales</taxon>
        <taxon>Puniceicoccaceae</taxon>
        <taxon>Puniceicoccus</taxon>
    </lineage>
</organism>
<evidence type="ECO:0000313" key="7">
    <source>
        <dbReference type="Proteomes" id="UP000525652"/>
    </source>
</evidence>
<reference evidence="6 7" key="1">
    <citation type="submission" date="2020-07" db="EMBL/GenBank/DDBJ databases">
        <authorList>
            <person name="Feng X."/>
        </authorList>
    </citation>
    <scope>NUCLEOTIDE SEQUENCE [LARGE SCALE GENOMIC DNA]</scope>
    <source>
        <strain evidence="6 7">JCM14086</strain>
    </source>
</reference>
<dbReference type="InterPro" id="IPR050708">
    <property type="entry name" value="T6SS_VgrG/RHS"/>
</dbReference>
<name>A0A7X1B1W5_9BACT</name>
<dbReference type="InterPro" id="IPR005074">
    <property type="entry name" value="Peptidase_C39"/>
</dbReference>
<feature type="domain" description="Teneurin-like YD-shell" evidence="5">
    <location>
        <begin position="1507"/>
        <end position="1583"/>
    </location>
</feature>